<dbReference type="AlphaFoldDB" id="A0A316ZN44"/>
<dbReference type="EMBL" id="NQIK02000010">
    <property type="protein sequence ID" value="KAF7565207.1"/>
    <property type="molecule type" value="Genomic_DNA"/>
</dbReference>
<proteinExistence type="predicted"/>
<reference evidence="1" key="1">
    <citation type="journal article" date="2018" name="BMC Genomics">
        <title>Comparative genomics of the wheat fungal pathogen Pyrenophora tritici-repentis reveals chromosomal variations and genome plasticity.</title>
        <authorList>
            <person name="Moolhuijzen P."/>
            <person name="See P.T."/>
            <person name="Hane J.K."/>
            <person name="Shi G."/>
            <person name="Liu Z."/>
            <person name="Oliver R.P."/>
            <person name="Moffat C.S."/>
        </authorList>
    </citation>
    <scope>NUCLEOTIDE SEQUENCE [LARGE SCALE GENOMIC DNA]</scope>
    <source>
        <strain evidence="1">M4</strain>
    </source>
</reference>
<dbReference type="Proteomes" id="UP000245464">
    <property type="component" value="Chromosome 10"/>
</dbReference>
<evidence type="ECO:0000313" key="1">
    <source>
        <dbReference type="EMBL" id="KAF7565207.1"/>
    </source>
</evidence>
<dbReference type="GeneID" id="90954864"/>
<evidence type="ECO:0000313" key="3">
    <source>
        <dbReference type="Proteomes" id="UP000245464"/>
    </source>
</evidence>
<dbReference type="RefSeq" id="XP_065959220.1">
    <property type="nucleotide sequence ID" value="XM_066104656.1"/>
</dbReference>
<protein>
    <submittedName>
        <fullName evidence="1">Uncharacterized protein</fullName>
    </submittedName>
</protein>
<accession>A0A316ZN44</accession>
<gene>
    <name evidence="1" type="ORF">PtrM4_046410</name>
    <name evidence="2" type="ORF">PtrM4_046460</name>
</gene>
<comment type="caution">
    <text evidence="1">The sequence shown here is derived from an EMBL/GenBank/DDBJ whole genome shotgun (WGS) entry which is preliminary data.</text>
</comment>
<evidence type="ECO:0000313" key="2">
    <source>
        <dbReference type="EMBL" id="KAF7565212.1"/>
    </source>
</evidence>
<organism evidence="1 3">
    <name type="scientific">Pyrenophora tritici-repentis</name>
    <dbReference type="NCBI Taxonomy" id="45151"/>
    <lineage>
        <taxon>Eukaryota</taxon>
        <taxon>Fungi</taxon>
        <taxon>Dikarya</taxon>
        <taxon>Ascomycota</taxon>
        <taxon>Pezizomycotina</taxon>
        <taxon>Dothideomycetes</taxon>
        <taxon>Pleosporomycetidae</taxon>
        <taxon>Pleosporales</taxon>
        <taxon>Pleosporineae</taxon>
        <taxon>Pleosporaceae</taxon>
        <taxon>Pyrenophora</taxon>
    </lineage>
</organism>
<dbReference type="KEGG" id="ptrr:90954864"/>
<name>A0A316ZN44_9PLEO</name>
<sequence>MQICKVHEDLIPADPIVQAKTIYQRIEQPVNQTNILYRQHLILFGDAVDRYAASQPLPLSKGRDSKTAALEAIAGELKIKKNKVSKRYTHSRLYLKFAKIGGPGSLLSIDGLKSDMENTKDEDIELLCNYRRDRLPTVEEQSQDLNFRVIEYFARNLLAQRVEAAEIAAGRTALAKLICRHIDIEKFVKDGTILPTRISVRNNKQLRHPLHILGLPIPKGKCHYTMLYKASSHIMLRRHAHTPPNDGESLAMNAYKLRKYSQSRY</sequence>
<dbReference type="EMBL" id="NQIK02000010">
    <property type="protein sequence ID" value="KAF7565212.1"/>
    <property type="molecule type" value="Genomic_DNA"/>
</dbReference>